<name>W8E9E0_9CAUD</name>
<keyword evidence="2" id="KW-1185">Reference proteome</keyword>
<dbReference type="KEGG" id="vg:18506170"/>
<dbReference type="Pfam" id="PF10910">
    <property type="entry name" value="Phage_gene29"/>
    <property type="match status" value="1"/>
</dbReference>
<dbReference type="Proteomes" id="UP000203363">
    <property type="component" value="Segment"/>
</dbReference>
<evidence type="ECO:0000313" key="2">
    <source>
        <dbReference type="Proteomes" id="UP000203363"/>
    </source>
</evidence>
<accession>W8E9E0</accession>
<gene>
    <name evidence="1" type="ORF">Jolie2_19</name>
</gene>
<proteinExistence type="predicted"/>
<reference evidence="1 2" key="1">
    <citation type="journal article" date="2014" name="Genome Announc.">
        <title>Complete genome sequences of nine mycobacteriophages.</title>
        <authorList>
            <person name="Franceschelli J.J."/>
            <person name="Suarez C.A."/>
            <person name="Teran L."/>
            <person name="Raya R.R."/>
            <person name="Morbidoni H.R."/>
        </authorList>
    </citation>
    <scope>NUCLEOTIDE SEQUENCE [LARGE SCALE GENOMIC DNA]</scope>
</reference>
<protein>
    <submittedName>
        <fullName evidence="1">Minor tail protein</fullName>
    </submittedName>
</protein>
<sequence>MTTSTGNDDEHLDHEAARLAGYVIPPDLQPRQELVYLIDQMLDNPVDKHGNVYDLRYLKPALSWHFARCWPAEFGGDPVVKRREYPGGHVEWVKLDAPDLPADPLNTLTLEEIMALPADQRDAAIRRLQAGDDGPVADPDNAIPWVVRTNIQIDEEALNR</sequence>
<dbReference type="OrthoDB" id="11292at10239"/>
<dbReference type="RefSeq" id="YP_009009676.1">
    <property type="nucleotide sequence ID" value="NC_023604.1"/>
</dbReference>
<evidence type="ECO:0000313" key="1">
    <source>
        <dbReference type="EMBL" id="AHJ86569.1"/>
    </source>
</evidence>
<dbReference type="InterPro" id="IPR021226">
    <property type="entry name" value="Phage_gene29"/>
</dbReference>
<dbReference type="GeneID" id="18506170"/>
<organism evidence="1 2">
    <name type="scientific">Mycobacterium phage Jolie2</name>
    <dbReference type="NCBI Taxonomy" id="1458831"/>
    <lineage>
        <taxon>Viruses</taxon>
        <taxon>Duplodnaviria</taxon>
        <taxon>Heunggongvirae</taxon>
        <taxon>Uroviricota</taxon>
        <taxon>Caudoviricetes</taxon>
        <taxon>Gclasvirinae</taxon>
        <taxon>Jolieduovirus</taxon>
        <taxon>Jolieduovirus jolie2</taxon>
    </lineage>
</organism>
<dbReference type="EMBL" id="KJ410133">
    <property type="protein sequence ID" value="AHJ86569.1"/>
    <property type="molecule type" value="Genomic_DNA"/>
</dbReference>